<protein>
    <submittedName>
        <fullName evidence="2">Kinase protein</fullName>
    </submittedName>
</protein>
<keyword evidence="2" id="KW-0418">Kinase</keyword>
<dbReference type="Gene3D" id="3.90.1200.10">
    <property type="match status" value="1"/>
</dbReference>
<dbReference type="InterPro" id="IPR011009">
    <property type="entry name" value="Kinase-like_dom_sf"/>
</dbReference>
<dbReference type="SUPFAM" id="SSF56112">
    <property type="entry name" value="Protein kinase-like (PK-like)"/>
    <property type="match status" value="1"/>
</dbReference>
<feature type="domain" description="Aminoglycoside phosphotransferase" evidence="1">
    <location>
        <begin position="27"/>
        <end position="284"/>
    </location>
</feature>
<dbReference type="Gene3D" id="3.30.200.20">
    <property type="entry name" value="Phosphorylase Kinase, domain 1"/>
    <property type="match status" value="1"/>
</dbReference>
<dbReference type="InterPro" id="IPR002575">
    <property type="entry name" value="Aminoglycoside_PTrfase"/>
</dbReference>
<dbReference type="GO" id="GO:0016301">
    <property type="term" value="F:kinase activity"/>
    <property type="evidence" value="ECO:0007669"/>
    <property type="project" value="UniProtKB-KW"/>
</dbReference>
<dbReference type="AlphaFoldDB" id="A0A6S6VVD2"/>
<evidence type="ECO:0000259" key="1">
    <source>
        <dbReference type="Pfam" id="PF01636"/>
    </source>
</evidence>
<proteinExistence type="predicted"/>
<evidence type="ECO:0000313" key="2">
    <source>
        <dbReference type="EMBL" id="CAE7009816.1"/>
    </source>
</evidence>
<keyword evidence="2" id="KW-0808">Transferase</keyword>
<sequence>MTSSRDLTNEHGLREYLETKQSGIGNIQFLSGGTANYVYRVTKHDGSKSIFKHAAPYLYMNKSFALDPTRMNYEAHVLEKFSSSASPFPASLEGSNVHAVRLLRYDKESKLLEIEDGGSRNLKDAYTDKTLDIPHIGKELAIWLAALHTYSQDMSLQLPDQAPGINNNPIAVDIYRYSYRNLHTALSQFDHDPQLAHRIDDEFGSLLATEDECVCHGDFWPGNVLVHITEDKPAEMTIVDWEIVRRGTSATDVGQFAAEAFLVDRFRGGRGLLAAFLHSYITAWAHSGVLGKTWLRRMVVHWAVHVAFWPTRVEWADWEGTKQLVDIGVTVLQDVVSDDWEKVLKSPLLEEVRDVYAALLAEP</sequence>
<accession>A0A6S6VVD2</accession>
<evidence type="ECO:0000313" key="3">
    <source>
        <dbReference type="Proteomes" id="UP000472372"/>
    </source>
</evidence>
<dbReference type="Pfam" id="PF01636">
    <property type="entry name" value="APH"/>
    <property type="match status" value="1"/>
</dbReference>
<dbReference type="EMBL" id="HG992978">
    <property type="protein sequence ID" value="CAE7009816.1"/>
    <property type="molecule type" value="Genomic_DNA"/>
</dbReference>
<gene>
    <name evidence="2" type="ORF">PTTW11_01905</name>
</gene>
<reference evidence="2" key="1">
    <citation type="submission" date="2021-02" db="EMBL/GenBank/DDBJ databases">
        <authorList>
            <person name="Syme A R."/>
            <person name="Syme A R."/>
            <person name="Moolhuijzen P."/>
        </authorList>
    </citation>
    <scope>NUCLEOTIDE SEQUENCE</scope>
    <source>
        <strain evidence="2">W1-1</strain>
    </source>
</reference>
<dbReference type="Proteomes" id="UP000472372">
    <property type="component" value="Chromosome 2"/>
</dbReference>
<name>A0A6S6VVD2_9PLEO</name>
<organism evidence="2 3">
    <name type="scientific">Pyrenophora teres f. teres</name>
    <dbReference type="NCBI Taxonomy" id="97479"/>
    <lineage>
        <taxon>Eukaryota</taxon>
        <taxon>Fungi</taxon>
        <taxon>Dikarya</taxon>
        <taxon>Ascomycota</taxon>
        <taxon>Pezizomycotina</taxon>
        <taxon>Dothideomycetes</taxon>
        <taxon>Pleosporomycetidae</taxon>
        <taxon>Pleosporales</taxon>
        <taxon>Pleosporineae</taxon>
        <taxon>Pleosporaceae</taxon>
        <taxon>Pyrenophora</taxon>
    </lineage>
</organism>